<reference evidence="2 3" key="1">
    <citation type="journal article" date="2017" name="Gigascience">
        <title>Draft genome of the honey bee ectoparasitic mite, Tropilaelaps mercedesae, is shaped by the parasitic life history.</title>
        <authorList>
            <person name="Dong X."/>
            <person name="Armstrong S.D."/>
            <person name="Xia D."/>
            <person name="Makepeace B.L."/>
            <person name="Darby A.C."/>
            <person name="Kadowaki T."/>
        </authorList>
    </citation>
    <scope>NUCLEOTIDE SEQUENCE [LARGE SCALE GENOMIC DNA]</scope>
    <source>
        <strain evidence="2">Wuxi-XJTLU</strain>
    </source>
</reference>
<evidence type="ECO:0000256" key="1">
    <source>
        <dbReference type="SAM" id="MobiDB-lite"/>
    </source>
</evidence>
<comment type="caution">
    <text evidence="2">The sequence shown here is derived from an EMBL/GenBank/DDBJ whole genome shotgun (WGS) entry which is preliminary data.</text>
</comment>
<protein>
    <submittedName>
        <fullName evidence="2">Uncharacterized protein</fullName>
    </submittedName>
</protein>
<name>A0A1V9XDY8_9ACAR</name>
<evidence type="ECO:0000313" key="2">
    <source>
        <dbReference type="EMBL" id="OQR71757.1"/>
    </source>
</evidence>
<sequence>GLCGATDEVSEDDRCHDNVTGTTSAPSYDLASIDSCGNAFDDLHRRALPSTDHSLSGDPTTLGGPPLQTVASNRVTAVMTTRQCDKGGTLSFVGTGPYPGVRKNSDLTSFASGNNGENGSKESCV</sequence>
<dbReference type="InParanoid" id="A0A1V9XDY8"/>
<keyword evidence="3" id="KW-1185">Reference proteome</keyword>
<feature type="region of interest" description="Disordered" evidence="1">
    <location>
        <begin position="48"/>
        <end position="69"/>
    </location>
</feature>
<organism evidence="2 3">
    <name type="scientific">Tropilaelaps mercedesae</name>
    <dbReference type="NCBI Taxonomy" id="418985"/>
    <lineage>
        <taxon>Eukaryota</taxon>
        <taxon>Metazoa</taxon>
        <taxon>Ecdysozoa</taxon>
        <taxon>Arthropoda</taxon>
        <taxon>Chelicerata</taxon>
        <taxon>Arachnida</taxon>
        <taxon>Acari</taxon>
        <taxon>Parasitiformes</taxon>
        <taxon>Mesostigmata</taxon>
        <taxon>Gamasina</taxon>
        <taxon>Dermanyssoidea</taxon>
        <taxon>Laelapidae</taxon>
        <taxon>Tropilaelaps</taxon>
    </lineage>
</organism>
<evidence type="ECO:0000313" key="3">
    <source>
        <dbReference type="Proteomes" id="UP000192247"/>
    </source>
</evidence>
<feature type="compositionally biased region" description="Polar residues" evidence="1">
    <location>
        <begin position="106"/>
        <end position="118"/>
    </location>
</feature>
<gene>
    <name evidence="2" type="ORF">BIW11_10800</name>
</gene>
<dbReference type="AlphaFoldDB" id="A0A1V9XDY8"/>
<proteinExistence type="predicted"/>
<feature type="non-terminal residue" evidence="2">
    <location>
        <position position="1"/>
    </location>
</feature>
<feature type="region of interest" description="Disordered" evidence="1">
    <location>
        <begin position="89"/>
        <end position="125"/>
    </location>
</feature>
<dbReference type="Proteomes" id="UP000192247">
    <property type="component" value="Unassembled WGS sequence"/>
</dbReference>
<dbReference type="EMBL" id="MNPL01013643">
    <property type="protein sequence ID" value="OQR71757.1"/>
    <property type="molecule type" value="Genomic_DNA"/>
</dbReference>
<feature type="region of interest" description="Disordered" evidence="1">
    <location>
        <begin position="1"/>
        <end position="25"/>
    </location>
</feature>
<accession>A0A1V9XDY8</accession>